<protein>
    <recommendedName>
        <fullName evidence="4">Efflux RND transporter permease subunit</fullName>
    </recommendedName>
</protein>
<dbReference type="GO" id="GO:0005886">
    <property type="term" value="C:plasma membrane"/>
    <property type="evidence" value="ECO:0007669"/>
    <property type="project" value="TreeGrafter"/>
</dbReference>
<dbReference type="Pfam" id="PF00873">
    <property type="entry name" value="ACR_tran"/>
    <property type="match status" value="1"/>
</dbReference>
<dbReference type="Proteomes" id="UP000216779">
    <property type="component" value="Unassembled WGS sequence"/>
</dbReference>
<dbReference type="Gene3D" id="3.30.70.1430">
    <property type="entry name" value="Multidrug efflux transporter AcrB pore domain"/>
    <property type="match status" value="1"/>
</dbReference>
<accession>A0A257SKE3</accession>
<dbReference type="AlphaFoldDB" id="A0A257SKE3"/>
<dbReference type="PANTHER" id="PTHR32063:SF24">
    <property type="entry name" value="CATION EFFLUX SYSTEM (ACRB_ACRD_ACRF FAMILY)"/>
    <property type="match status" value="1"/>
</dbReference>
<keyword evidence="1" id="KW-0812">Transmembrane</keyword>
<evidence type="ECO:0000313" key="2">
    <source>
        <dbReference type="EMBL" id="OYV73718.1"/>
    </source>
</evidence>
<evidence type="ECO:0000313" key="3">
    <source>
        <dbReference type="Proteomes" id="UP000216779"/>
    </source>
</evidence>
<keyword evidence="1" id="KW-0472">Membrane</keyword>
<feature type="transmembrane region" description="Helical" evidence="1">
    <location>
        <begin position="12"/>
        <end position="31"/>
    </location>
</feature>
<feature type="non-terminal residue" evidence="2">
    <location>
        <position position="85"/>
    </location>
</feature>
<sequence length="85" mass="9202">MLKAVIRFSIRFRGVIIALAFLLVGYGLYTLSHMEMEAFPNFTPPLAVVDTEAPGLSPEQVAALVTQPIQKALSGIAGLQAMRSR</sequence>
<dbReference type="InterPro" id="IPR001036">
    <property type="entry name" value="Acrflvin-R"/>
</dbReference>
<keyword evidence="1" id="KW-1133">Transmembrane helix</keyword>
<comment type="caution">
    <text evidence="2">The sequence shown here is derived from an EMBL/GenBank/DDBJ whole genome shotgun (WGS) entry which is preliminary data.</text>
</comment>
<dbReference type="GO" id="GO:0042910">
    <property type="term" value="F:xenobiotic transmembrane transporter activity"/>
    <property type="evidence" value="ECO:0007669"/>
    <property type="project" value="TreeGrafter"/>
</dbReference>
<evidence type="ECO:0000256" key="1">
    <source>
        <dbReference type="SAM" id="Phobius"/>
    </source>
</evidence>
<organism evidence="2 3">
    <name type="scientific">Acidithiobacillus ferrivorans</name>
    <dbReference type="NCBI Taxonomy" id="160808"/>
    <lineage>
        <taxon>Bacteria</taxon>
        <taxon>Pseudomonadati</taxon>
        <taxon>Pseudomonadota</taxon>
        <taxon>Acidithiobacillia</taxon>
        <taxon>Acidithiobacillales</taxon>
        <taxon>Acidithiobacillaceae</taxon>
        <taxon>Acidithiobacillus</taxon>
    </lineage>
</organism>
<dbReference type="Gene3D" id="1.20.1640.10">
    <property type="entry name" value="Multidrug efflux transporter AcrB transmembrane domain"/>
    <property type="match status" value="1"/>
</dbReference>
<dbReference type="EMBL" id="NCBC01000658">
    <property type="protein sequence ID" value="OYV73718.1"/>
    <property type="molecule type" value="Genomic_DNA"/>
</dbReference>
<name>A0A257SKE3_9PROT</name>
<dbReference type="SUPFAM" id="SSF82693">
    <property type="entry name" value="Multidrug efflux transporter AcrB pore domain, PN1, PN2, PC1 and PC2 subdomains"/>
    <property type="match status" value="1"/>
</dbReference>
<gene>
    <name evidence="2" type="ORF">B7Z70_12915</name>
</gene>
<dbReference type="PANTHER" id="PTHR32063">
    <property type="match status" value="1"/>
</dbReference>
<proteinExistence type="predicted"/>
<reference evidence="2 3" key="1">
    <citation type="submission" date="2017-03" db="EMBL/GenBank/DDBJ databases">
        <title>Lifting the veil on microbial sulfur biogeochemistry in mining wastewaters.</title>
        <authorList>
            <person name="Kantor R.S."/>
            <person name="Colenbrander Nelson T."/>
            <person name="Marshall S."/>
            <person name="Bennett D."/>
            <person name="Apte S."/>
            <person name="Camacho D."/>
            <person name="Thomas B.C."/>
            <person name="Warren L.A."/>
            <person name="Banfield J.F."/>
        </authorList>
    </citation>
    <scope>NUCLEOTIDE SEQUENCE [LARGE SCALE GENOMIC DNA]</scope>
    <source>
        <strain evidence="2">21-59-9</strain>
    </source>
</reference>
<evidence type="ECO:0008006" key="4">
    <source>
        <dbReference type="Google" id="ProtNLM"/>
    </source>
</evidence>